<dbReference type="RefSeq" id="XP_001311853.1">
    <property type="nucleotide sequence ID" value="XM_001311852.1"/>
</dbReference>
<evidence type="ECO:0008006" key="3">
    <source>
        <dbReference type="Google" id="ProtNLM"/>
    </source>
</evidence>
<name>A2F847_TRIV3</name>
<dbReference type="AlphaFoldDB" id="A2F847"/>
<dbReference type="InterPro" id="IPR032675">
    <property type="entry name" value="LRR_dom_sf"/>
</dbReference>
<protein>
    <recommendedName>
        <fullName evidence="3">Leucine Rich Repeat family protein</fullName>
    </recommendedName>
</protein>
<dbReference type="OrthoDB" id="10598082at2759"/>
<dbReference type="GO" id="GO:0034315">
    <property type="term" value="P:regulation of Arp2/3 complex-mediated actin nucleation"/>
    <property type="evidence" value="ECO:0000318"/>
    <property type="project" value="GO_Central"/>
</dbReference>
<dbReference type="KEGG" id="tva:4756726"/>
<dbReference type="VEuPathDB" id="TrichDB:TVAGG3_0283070"/>
<dbReference type="Gene3D" id="3.80.10.10">
    <property type="entry name" value="Ribonuclease Inhibitor"/>
    <property type="match status" value="1"/>
</dbReference>
<dbReference type="PANTHER" id="PTHR24112:SF64">
    <property type="entry name" value="CHROMOSOME UNDETERMINED SCAFFOLD_46, WHOLE GENOME SHOTGUN SEQUENCE"/>
    <property type="match status" value="1"/>
</dbReference>
<proteinExistence type="predicted"/>
<organism evidence="1 2">
    <name type="scientific">Trichomonas vaginalis (strain ATCC PRA-98 / G3)</name>
    <dbReference type="NCBI Taxonomy" id="412133"/>
    <lineage>
        <taxon>Eukaryota</taxon>
        <taxon>Metamonada</taxon>
        <taxon>Parabasalia</taxon>
        <taxon>Trichomonadida</taxon>
        <taxon>Trichomonadidae</taxon>
        <taxon>Trichomonas</taxon>
    </lineage>
</organism>
<evidence type="ECO:0000313" key="1">
    <source>
        <dbReference type="EMBL" id="EAX98923.1"/>
    </source>
</evidence>
<dbReference type="PANTHER" id="PTHR24112">
    <property type="entry name" value="LEUCINE-RICH REPEAT, ISOFORM F-RELATED"/>
    <property type="match status" value="1"/>
</dbReference>
<accession>A2F847</accession>
<dbReference type="VEuPathDB" id="TrichDB:TVAG_242880"/>
<dbReference type="GO" id="GO:0016477">
    <property type="term" value="P:cell migration"/>
    <property type="evidence" value="ECO:0000318"/>
    <property type="project" value="GO_Central"/>
</dbReference>
<dbReference type="SMR" id="A2F847"/>
<dbReference type="InParanoid" id="A2F847"/>
<sequence>MSSKEREFLEQVIPIFAIDKVKIYWVGDVEKVGRSNTLKKRLLVIGSPGIFLVNQKSFAFQSNLCNSISFYDLSQIFLSNCNLTFSSKSKQIIIRSDKAYKLAMNVYMIRQSLFPTDLLPLHLSITTITQPENVSMRPFPLDTLFFDRTISCIYHLMPTFEKKNQHVLTYIENSISKTILIDYKFLNCSATQPLILSLAYEQDIEHIHLKNIRLADFFKDAIKIISVNRFIKRITLENIDFTDADSMVTKIFSTKRAFKPKFWSFINCNLTTQSFIKFFDNIPAFETEITGIEIIQCITGDMISFFQTIFFNDCFHNLSHITIDRINNPVFVSTNVLELANTSWVLEKHCLNTIKVRNMGIDGSYLLDKLLLFEIGLKYLDISGNNVEAALQANRATVKDFKLSNCRITENFLVSFFKLVEESDTFKLIDLSAMKISEDDLINFFKKSKNAKYPSVETLIFSENKLNEEEMSLFADFIGCFPKLKKLCLDDCLIANNLEKVFDSLSNLSLLSDLSLKASKSDESLVLGDQIVTYCMKIKSLKSLDLTNQSIGSKGLEIIMQSEDHKFDELYFDGSNSSLDVLFNFCNYLLKTKIRHSLFPENDFKQCFSSSDRPSDYSEQRKLSNDLKEQFTKRFPLLNKSSDVTFTPTNLPQRPSKIVKSPSIPNSGLSNLAQSEDYANLVLRPQMIQKILDECLWGERSEPIVVIAQQQEELFSLDKLIDSIN</sequence>
<dbReference type="Proteomes" id="UP000001542">
    <property type="component" value="Unassembled WGS sequence"/>
</dbReference>
<keyword evidence="2" id="KW-1185">Reference proteome</keyword>
<dbReference type="EMBL" id="DS113657">
    <property type="protein sequence ID" value="EAX98923.1"/>
    <property type="molecule type" value="Genomic_DNA"/>
</dbReference>
<dbReference type="InterPro" id="IPR051279">
    <property type="entry name" value="PP1-Reg/Actin-Interact_Protein"/>
</dbReference>
<reference evidence="1" key="1">
    <citation type="submission" date="2006-10" db="EMBL/GenBank/DDBJ databases">
        <authorList>
            <person name="Amadeo P."/>
            <person name="Zhao Q."/>
            <person name="Wortman J."/>
            <person name="Fraser-Liggett C."/>
            <person name="Carlton J."/>
        </authorList>
    </citation>
    <scope>NUCLEOTIDE SEQUENCE</scope>
    <source>
        <strain evidence="1">G3</strain>
    </source>
</reference>
<reference evidence="1" key="2">
    <citation type="journal article" date="2007" name="Science">
        <title>Draft genome sequence of the sexually transmitted pathogen Trichomonas vaginalis.</title>
        <authorList>
            <person name="Carlton J.M."/>
            <person name="Hirt R.P."/>
            <person name="Silva J.C."/>
            <person name="Delcher A.L."/>
            <person name="Schatz M."/>
            <person name="Zhao Q."/>
            <person name="Wortman J.R."/>
            <person name="Bidwell S.L."/>
            <person name="Alsmark U.C.M."/>
            <person name="Besteiro S."/>
            <person name="Sicheritz-Ponten T."/>
            <person name="Noel C.J."/>
            <person name="Dacks J.B."/>
            <person name="Foster P.G."/>
            <person name="Simillion C."/>
            <person name="Van de Peer Y."/>
            <person name="Miranda-Saavedra D."/>
            <person name="Barton G.J."/>
            <person name="Westrop G.D."/>
            <person name="Mueller S."/>
            <person name="Dessi D."/>
            <person name="Fiori P.L."/>
            <person name="Ren Q."/>
            <person name="Paulsen I."/>
            <person name="Zhang H."/>
            <person name="Bastida-Corcuera F.D."/>
            <person name="Simoes-Barbosa A."/>
            <person name="Brown M.T."/>
            <person name="Hayes R.D."/>
            <person name="Mukherjee M."/>
            <person name="Okumura C.Y."/>
            <person name="Schneider R."/>
            <person name="Smith A.J."/>
            <person name="Vanacova S."/>
            <person name="Villalvazo M."/>
            <person name="Haas B.J."/>
            <person name="Pertea M."/>
            <person name="Feldblyum T.V."/>
            <person name="Utterback T.R."/>
            <person name="Shu C.L."/>
            <person name="Osoegawa K."/>
            <person name="de Jong P.J."/>
            <person name="Hrdy I."/>
            <person name="Horvathova L."/>
            <person name="Zubacova Z."/>
            <person name="Dolezal P."/>
            <person name="Malik S.B."/>
            <person name="Logsdon J.M. Jr."/>
            <person name="Henze K."/>
            <person name="Gupta A."/>
            <person name="Wang C.C."/>
            <person name="Dunne R.L."/>
            <person name="Upcroft J.A."/>
            <person name="Upcroft P."/>
            <person name="White O."/>
            <person name="Salzberg S.L."/>
            <person name="Tang P."/>
            <person name="Chiu C.-H."/>
            <person name="Lee Y.-S."/>
            <person name="Embley T.M."/>
            <person name="Coombs G.H."/>
            <person name="Mottram J.C."/>
            <person name="Tachezy J."/>
            <person name="Fraser-Liggett C.M."/>
            <person name="Johnson P.J."/>
        </authorList>
    </citation>
    <scope>NUCLEOTIDE SEQUENCE [LARGE SCALE GENOMIC DNA]</scope>
    <source>
        <strain evidence="1">G3</strain>
    </source>
</reference>
<dbReference type="GO" id="GO:0005886">
    <property type="term" value="C:plasma membrane"/>
    <property type="evidence" value="ECO:0000318"/>
    <property type="project" value="GO_Central"/>
</dbReference>
<dbReference type="SUPFAM" id="SSF52047">
    <property type="entry name" value="RNI-like"/>
    <property type="match status" value="1"/>
</dbReference>
<evidence type="ECO:0000313" key="2">
    <source>
        <dbReference type="Proteomes" id="UP000001542"/>
    </source>
</evidence>
<gene>
    <name evidence="1" type="ORF">TVAG_242880</name>
</gene>
<dbReference type="GO" id="GO:0030027">
    <property type="term" value="C:lamellipodium"/>
    <property type="evidence" value="ECO:0000318"/>
    <property type="project" value="GO_Central"/>
</dbReference>